<dbReference type="PRINTS" id="PR00300">
    <property type="entry name" value="CLPPROTEASEA"/>
</dbReference>
<dbReference type="Gene3D" id="3.40.50.300">
    <property type="entry name" value="P-loop containing nucleotide triphosphate hydrolases"/>
    <property type="match status" value="1"/>
</dbReference>
<feature type="domain" description="AAA+ ATPase" evidence="1">
    <location>
        <begin position="30"/>
        <end position="171"/>
    </location>
</feature>
<dbReference type="SMART" id="SM00382">
    <property type="entry name" value="AAA"/>
    <property type="match status" value="1"/>
</dbReference>
<evidence type="ECO:0000259" key="1">
    <source>
        <dbReference type="SMART" id="SM00382"/>
    </source>
</evidence>
<evidence type="ECO:0000313" key="3">
    <source>
        <dbReference type="Proteomes" id="UP001596495"/>
    </source>
</evidence>
<comment type="caution">
    <text evidence="2">The sequence shown here is derived from an EMBL/GenBank/DDBJ whole genome shotgun (WGS) entry which is preliminary data.</text>
</comment>
<dbReference type="InterPro" id="IPR003593">
    <property type="entry name" value="AAA+_ATPase"/>
</dbReference>
<dbReference type="Pfam" id="PF20030">
    <property type="entry name" value="bpMoxR"/>
    <property type="match status" value="1"/>
</dbReference>
<dbReference type="PANTHER" id="PTHR32204">
    <property type="entry name" value="ATPASE RAVA"/>
    <property type="match status" value="1"/>
</dbReference>
<dbReference type="CDD" id="cd00009">
    <property type="entry name" value="AAA"/>
    <property type="match status" value="1"/>
</dbReference>
<dbReference type="InterPro" id="IPR050513">
    <property type="entry name" value="RavA_ATPases"/>
</dbReference>
<dbReference type="RefSeq" id="WP_382254823.1">
    <property type="nucleotide sequence ID" value="NZ_JBHTBX010000003.1"/>
</dbReference>
<proteinExistence type="predicted"/>
<dbReference type="Proteomes" id="UP001596495">
    <property type="component" value="Unassembled WGS sequence"/>
</dbReference>
<dbReference type="InterPro" id="IPR027417">
    <property type="entry name" value="P-loop_NTPase"/>
</dbReference>
<name>A0ABW2R7F7_9BURK</name>
<gene>
    <name evidence="2" type="ORF">ACFQNJ_05780</name>
</gene>
<dbReference type="SUPFAM" id="SSF52540">
    <property type="entry name" value="P-loop containing nucleoside triphosphate hydrolases"/>
    <property type="match status" value="1"/>
</dbReference>
<evidence type="ECO:0000313" key="2">
    <source>
        <dbReference type="EMBL" id="MFC7434016.1"/>
    </source>
</evidence>
<dbReference type="InterPro" id="IPR001270">
    <property type="entry name" value="ClpA/B"/>
</dbReference>
<dbReference type="EMBL" id="JBHTBX010000003">
    <property type="protein sequence ID" value="MFC7434016.1"/>
    <property type="molecule type" value="Genomic_DNA"/>
</dbReference>
<dbReference type="PANTHER" id="PTHR32204:SF0">
    <property type="entry name" value="ATPASE RAVA"/>
    <property type="match status" value="1"/>
</dbReference>
<accession>A0ABW2R7F7</accession>
<dbReference type="InterPro" id="IPR045427">
    <property type="entry name" value="MoxR"/>
</dbReference>
<dbReference type="Pfam" id="PF17868">
    <property type="entry name" value="AAA_lid_8"/>
    <property type="match status" value="1"/>
</dbReference>
<protein>
    <submittedName>
        <fullName evidence="2">AAA family ATPase</fullName>
    </submittedName>
</protein>
<organism evidence="2 3">
    <name type="scientific">Hydrogenophaga bisanensis</name>
    <dbReference type="NCBI Taxonomy" id="439611"/>
    <lineage>
        <taxon>Bacteria</taxon>
        <taxon>Pseudomonadati</taxon>
        <taxon>Pseudomonadota</taxon>
        <taxon>Betaproteobacteria</taxon>
        <taxon>Burkholderiales</taxon>
        <taxon>Comamonadaceae</taxon>
        <taxon>Hydrogenophaga</taxon>
    </lineage>
</organism>
<sequence>MRWTAAIDELERGLLQRDVAVRALLLAALAGEHVLLIGPPGTAKSELARRLQHLLPGSRYFERLLTRFSVPEELFGPLSLKALEEDRYERLTEGYLPQAEVAFLDEVFKANSSILNTLLGLLHERMFDNGHQRVPVPLVCLVGASNEVPQDESLQAFYDRFLLRVPVQPVDDAHFTALLQVRLPQDISTGAPGATLGAEERADLKARALAVRLDAESLALLGAARERAAGLGQTVSDRRWRQVAHLLQVEAASRGDTAVDLWDAWILPFVLAAHPRDVPGWTDWFLSTVAQADPLSIDGLERATLAFEQQLDIEQRAPADAQDDSAGKLALARAIAGPVQDSELVRIASDRARRRYGALHIDSRVRQVDEVLAQARTLATDVHAVAEQVLDDARGHPWLPPSWRQRVEAAQAHRCAQIDGVCGRLQQVRQGFADLPRLADSTPSGAQVPAPVTWSA</sequence>
<dbReference type="InterPro" id="IPR041538">
    <property type="entry name" value="RavA-like_AAA_lid"/>
</dbReference>
<keyword evidence="3" id="KW-1185">Reference proteome</keyword>
<reference evidence="3" key="1">
    <citation type="journal article" date="2019" name="Int. J. Syst. Evol. Microbiol.">
        <title>The Global Catalogue of Microorganisms (GCM) 10K type strain sequencing project: providing services to taxonomists for standard genome sequencing and annotation.</title>
        <authorList>
            <consortium name="The Broad Institute Genomics Platform"/>
            <consortium name="The Broad Institute Genome Sequencing Center for Infectious Disease"/>
            <person name="Wu L."/>
            <person name="Ma J."/>
        </authorList>
    </citation>
    <scope>NUCLEOTIDE SEQUENCE [LARGE SCALE GENOMIC DNA]</scope>
    <source>
        <strain evidence="3">CCUG 54518</strain>
    </source>
</reference>